<gene>
    <name evidence="1" type="ORF">UX73_C0018G0006</name>
</gene>
<reference evidence="1 2" key="1">
    <citation type="journal article" date="2015" name="Nature">
        <title>rRNA introns, odd ribosomes, and small enigmatic genomes across a large radiation of phyla.</title>
        <authorList>
            <person name="Brown C.T."/>
            <person name="Hug L.A."/>
            <person name="Thomas B.C."/>
            <person name="Sharon I."/>
            <person name="Castelle C.J."/>
            <person name="Singh A."/>
            <person name="Wilkins M.J."/>
            <person name="Williams K.H."/>
            <person name="Banfield J.F."/>
        </authorList>
    </citation>
    <scope>NUCLEOTIDE SEQUENCE [LARGE SCALE GENOMIC DNA]</scope>
</reference>
<sequence>MGNPGSGKMPRRLDDLEAAFDVPEETPEYPTRGDAPSAINPRKHLLMSLEAALTCRQNCVPCTACGADPECLGSVCPYL</sequence>
<dbReference type="EMBL" id="LCNH01000018">
    <property type="protein sequence ID" value="KKU50650.1"/>
    <property type="molecule type" value="Genomic_DNA"/>
</dbReference>
<organism evidence="1 2">
    <name type="scientific">candidate division WWE3 bacterium GW2011_GWC1_47_10</name>
    <dbReference type="NCBI Taxonomy" id="1619122"/>
    <lineage>
        <taxon>Bacteria</taxon>
        <taxon>Katanobacteria</taxon>
    </lineage>
</organism>
<name>A0A0G1TZ43_UNCKA</name>
<accession>A0A0G1TZ43</accession>
<evidence type="ECO:0000313" key="2">
    <source>
        <dbReference type="Proteomes" id="UP000034873"/>
    </source>
</evidence>
<dbReference type="AlphaFoldDB" id="A0A0G1TZ43"/>
<comment type="caution">
    <text evidence="1">The sequence shown here is derived from an EMBL/GenBank/DDBJ whole genome shotgun (WGS) entry which is preliminary data.</text>
</comment>
<protein>
    <submittedName>
        <fullName evidence="1">Uncharacterized protein</fullName>
    </submittedName>
</protein>
<evidence type="ECO:0000313" key="1">
    <source>
        <dbReference type="EMBL" id="KKU50650.1"/>
    </source>
</evidence>
<proteinExistence type="predicted"/>
<dbReference type="Proteomes" id="UP000034873">
    <property type="component" value="Unassembled WGS sequence"/>
</dbReference>